<dbReference type="EMBL" id="LK996017">
    <property type="protein sequence ID" value="CDX05189.1"/>
    <property type="molecule type" value="Genomic_DNA"/>
</dbReference>
<comment type="similarity">
    <text evidence="3">Belongs to the peptidase S16 family.</text>
</comment>
<evidence type="ECO:0000256" key="1">
    <source>
        <dbReference type="ARBA" id="ARBA00022670"/>
    </source>
</evidence>
<feature type="domain" description="Lon proteolytic" evidence="5">
    <location>
        <begin position="480"/>
        <end position="652"/>
    </location>
</feature>
<evidence type="ECO:0000256" key="3">
    <source>
        <dbReference type="PROSITE-ProRule" id="PRU01122"/>
    </source>
</evidence>
<proteinExistence type="inferred from homology"/>
<dbReference type="MEROPS" id="S16.A11"/>
<evidence type="ECO:0000313" key="6">
    <source>
        <dbReference type="EMBL" id="CDX05189.1"/>
    </source>
</evidence>
<dbReference type="GO" id="GO:0030163">
    <property type="term" value="P:protein catabolic process"/>
    <property type="evidence" value="ECO:0007669"/>
    <property type="project" value="InterPro"/>
</dbReference>
<dbReference type="InterPro" id="IPR008269">
    <property type="entry name" value="Lon_proteolytic"/>
</dbReference>
<dbReference type="Gene3D" id="3.40.50.300">
    <property type="entry name" value="P-loop containing nucleotide triphosphate hydrolases"/>
    <property type="match status" value="2"/>
</dbReference>
<comment type="catalytic activity">
    <reaction evidence="3">
        <text>Hydrolysis of proteins in presence of ATP.</text>
        <dbReference type="EC" id="3.4.21.53"/>
    </reaction>
</comment>
<dbReference type="Pfam" id="PF00004">
    <property type="entry name" value="AAA"/>
    <property type="match status" value="1"/>
</dbReference>
<keyword evidence="2 3" id="KW-0720">Serine protease</keyword>
<dbReference type="InterPro" id="IPR003959">
    <property type="entry name" value="ATPase_AAA_core"/>
</dbReference>
<keyword evidence="1 3" id="KW-0645">Protease</keyword>
<dbReference type="Pfam" id="PF05362">
    <property type="entry name" value="Lon_C"/>
    <property type="match status" value="1"/>
</dbReference>
<organism evidence="6">
    <name type="scientific">Desulfitobacterium hafniense</name>
    <name type="common">Desulfitobacterium frappieri</name>
    <dbReference type="NCBI Taxonomy" id="49338"/>
    <lineage>
        <taxon>Bacteria</taxon>
        <taxon>Bacillati</taxon>
        <taxon>Bacillota</taxon>
        <taxon>Clostridia</taxon>
        <taxon>Eubacteriales</taxon>
        <taxon>Desulfitobacteriaceae</taxon>
        <taxon>Desulfitobacterium</taxon>
    </lineage>
</organism>
<dbReference type="GO" id="GO:0006508">
    <property type="term" value="P:proteolysis"/>
    <property type="evidence" value="ECO:0007669"/>
    <property type="project" value="UniProtKB-KW"/>
</dbReference>
<evidence type="ECO:0000259" key="5">
    <source>
        <dbReference type="PROSITE" id="PS51786"/>
    </source>
</evidence>
<dbReference type="EC" id="3.4.21.53" evidence="3"/>
<dbReference type="CDD" id="cd00009">
    <property type="entry name" value="AAA"/>
    <property type="match status" value="1"/>
</dbReference>
<dbReference type="SMART" id="SM00382">
    <property type="entry name" value="AAA"/>
    <property type="match status" value="1"/>
</dbReference>
<dbReference type="InterPro" id="IPR025943">
    <property type="entry name" value="Sigma_54_int_dom_ATP-bd_2"/>
</dbReference>
<evidence type="ECO:0000256" key="2">
    <source>
        <dbReference type="ARBA" id="ARBA00022825"/>
    </source>
</evidence>
<dbReference type="GO" id="GO:0016887">
    <property type="term" value="F:ATP hydrolysis activity"/>
    <property type="evidence" value="ECO:0007669"/>
    <property type="project" value="InterPro"/>
</dbReference>
<dbReference type="InterPro" id="IPR014721">
    <property type="entry name" value="Ribsml_uS5_D2-typ_fold_subgr"/>
</dbReference>
<reference evidence="6" key="1">
    <citation type="submission" date="2014-07" db="EMBL/GenBank/DDBJ databases">
        <authorList>
            <person name="Hornung V.Bastian."/>
        </authorList>
    </citation>
    <scope>NUCLEOTIDE SEQUENCE</scope>
    <source>
        <strain evidence="6">PCE-S</strain>
    </source>
</reference>
<feature type="active site" evidence="3">
    <location>
        <position position="563"/>
    </location>
</feature>
<dbReference type="PANTHER" id="PTHR10046">
    <property type="entry name" value="ATP DEPENDENT LON PROTEASE FAMILY MEMBER"/>
    <property type="match status" value="1"/>
</dbReference>
<dbReference type="PROSITE" id="PS50045">
    <property type="entry name" value="SIGMA54_INTERACT_4"/>
    <property type="match status" value="1"/>
</dbReference>
<name>A0A098B8J6_DESHA</name>
<dbReference type="InterPro" id="IPR002078">
    <property type="entry name" value="Sigma_54_int"/>
</dbReference>
<dbReference type="InterPro" id="IPR027417">
    <property type="entry name" value="P-loop_NTPase"/>
</dbReference>
<accession>A0A098B8J6</accession>
<evidence type="ECO:0000259" key="4">
    <source>
        <dbReference type="PROSITE" id="PS50045"/>
    </source>
</evidence>
<protein>
    <recommendedName>
        <fullName evidence="3">endopeptidase La</fullName>
        <ecNumber evidence="3">3.4.21.53</ecNumber>
    </recommendedName>
</protein>
<dbReference type="PATRIC" id="fig|49338.4.peg.5709"/>
<gene>
    <name evidence="6" type="ORF">DPCES_5303</name>
</gene>
<dbReference type="NCBIfam" id="TIGR02903">
    <property type="entry name" value="spore_lon_C"/>
    <property type="match status" value="1"/>
</dbReference>
<dbReference type="InterPro" id="IPR020568">
    <property type="entry name" value="Ribosomal_Su5_D2-typ_SF"/>
</dbReference>
<dbReference type="PROSITE" id="PS00676">
    <property type="entry name" value="SIGMA54_INTERACT_2"/>
    <property type="match status" value="1"/>
</dbReference>
<dbReference type="PRINTS" id="PR00830">
    <property type="entry name" value="ENDOLAPTASE"/>
</dbReference>
<sequence>MKGLLNHWFKKNETEPIQEAEETNQPSSQVEELKEDVRNSHEQWHHEVDALYSLLVNYYGSDKLVLKATRLEAIHLIQSDTIGERTAGLLKIILDDPTDRPLPSEEEIPQLLMEIEDHLAELIARRAVEDRLDKAVADKMQERHEDYVKEIKSQLLKENSGPDNAQTLKKLAHIEKMNLVKLASSVAEVLRPQAVEEIIGQEVPMQFLLAKLATPYPQHIIIYGPPGVGKTSAARVALEAVKKNVNSPFAESAPFVEVDGTTLRWDPRDVTNPLLGSVHDPIYQGAKRDLAETGIPEPKLGLVSDAHGGILFIDEIGEMDPVLLNKLLKVLEDKRVAFESAYYDPNDPQVPLYIKKLFEEGAPADFVLIGATTRDPREINPALRSRCGEIYFNPLEPRDIQHIVSQAAQKLGANLEAKVPEVISEYVFEGRKANTILTDAYGLSRYRHPEQEVLVKAEEVYEVLRSARLTPYISHKAADRGETGKILGLGVHGFVGSVLELEAIVFPGREGKGTIRFNETAGSMARDAVFNATAVIRSLTGEDLKDYDVHVNVVGGGNIDGPSAGCATTLAIYSALKNIPLRQDIAVTGEISIQGRVRPVGGIAEKIFGAKQAGVKTVLIPKENQADVPSGLQGIQVIPIETFREALEHALF</sequence>
<dbReference type="Gene3D" id="3.30.230.10">
    <property type="match status" value="1"/>
</dbReference>
<dbReference type="GO" id="GO:0004176">
    <property type="term" value="F:ATP-dependent peptidase activity"/>
    <property type="evidence" value="ECO:0007669"/>
    <property type="project" value="UniProtKB-UniRule"/>
</dbReference>
<dbReference type="AlphaFoldDB" id="A0A098B8J6"/>
<dbReference type="SUPFAM" id="SSF54211">
    <property type="entry name" value="Ribosomal protein S5 domain 2-like"/>
    <property type="match status" value="1"/>
</dbReference>
<feature type="active site" evidence="3">
    <location>
        <position position="606"/>
    </location>
</feature>
<dbReference type="PROSITE" id="PS51786">
    <property type="entry name" value="LON_PROTEOLYTIC"/>
    <property type="match status" value="1"/>
</dbReference>
<keyword evidence="3" id="KW-0378">Hydrolase</keyword>
<dbReference type="InterPro" id="IPR014252">
    <property type="entry name" value="Spore_LonC"/>
</dbReference>
<feature type="domain" description="Sigma-54 factor interaction" evidence="4">
    <location>
        <begin position="208"/>
        <end position="375"/>
    </location>
</feature>
<dbReference type="GO" id="GO:0005524">
    <property type="term" value="F:ATP binding"/>
    <property type="evidence" value="ECO:0007669"/>
    <property type="project" value="InterPro"/>
</dbReference>
<dbReference type="SUPFAM" id="SSF52540">
    <property type="entry name" value="P-loop containing nucleoside triphosphate hydrolases"/>
    <property type="match status" value="1"/>
</dbReference>
<dbReference type="GO" id="GO:0006355">
    <property type="term" value="P:regulation of DNA-templated transcription"/>
    <property type="evidence" value="ECO:0007669"/>
    <property type="project" value="InterPro"/>
</dbReference>
<dbReference type="InterPro" id="IPR027065">
    <property type="entry name" value="Lon_Prtase"/>
</dbReference>
<dbReference type="GO" id="GO:0004252">
    <property type="term" value="F:serine-type endopeptidase activity"/>
    <property type="evidence" value="ECO:0007669"/>
    <property type="project" value="UniProtKB-UniRule"/>
</dbReference>
<dbReference type="RefSeq" id="WP_144677658.1">
    <property type="nucleotide sequence ID" value="NZ_LK996017.1"/>
</dbReference>
<dbReference type="InterPro" id="IPR003593">
    <property type="entry name" value="AAA+_ATPase"/>
</dbReference>